<proteinExistence type="predicted"/>
<gene>
    <name evidence="1" type="ORF">NEE01_19865</name>
</gene>
<name>A0AA41ZCX7_9SPHN</name>
<protein>
    <submittedName>
        <fullName evidence="1">Uncharacterized protein</fullName>
    </submittedName>
</protein>
<accession>A0AA41ZCX7</accession>
<dbReference type="Gene3D" id="3.40.50.2300">
    <property type="match status" value="1"/>
</dbReference>
<dbReference type="Proteomes" id="UP001165565">
    <property type="component" value="Unassembled WGS sequence"/>
</dbReference>
<reference evidence="1" key="1">
    <citation type="submission" date="2022-06" db="EMBL/GenBank/DDBJ databases">
        <title>Sphingomonas sp. nov. isolated from rhizosphere soil of tomato.</title>
        <authorList>
            <person name="Dong H."/>
            <person name="Gao R."/>
        </authorList>
    </citation>
    <scope>NUCLEOTIDE SEQUENCE</scope>
    <source>
        <strain evidence="1">MMSM24</strain>
    </source>
</reference>
<comment type="caution">
    <text evidence="1">The sequence shown here is derived from an EMBL/GenBank/DDBJ whole genome shotgun (WGS) entry which is preliminary data.</text>
</comment>
<organism evidence="1 2">
    <name type="scientific">Sphingomonas lycopersici</name>
    <dbReference type="NCBI Taxonomy" id="2951807"/>
    <lineage>
        <taxon>Bacteria</taxon>
        <taxon>Pseudomonadati</taxon>
        <taxon>Pseudomonadota</taxon>
        <taxon>Alphaproteobacteria</taxon>
        <taxon>Sphingomonadales</taxon>
        <taxon>Sphingomonadaceae</taxon>
        <taxon>Sphingomonas</taxon>
    </lineage>
</organism>
<dbReference type="RefSeq" id="WP_209547728.1">
    <property type="nucleotide sequence ID" value="NZ_JANFAV010000018.1"/>
</dbReference>
<keyword evidence="2" id="KW-1185">Reference proteome</keyword>
<dbReference type="EMBL" id="JANFAV010000018">
    <property type="protein sequence ID" value="MCW6537042.1"/>
    <property type="molecule type" value="Genomic_DNA"/>
</dbReference>
<evidence type="ECO:0000313" key="1">
    <source>
        <dbReference type="EMBL" id="MCW6537042.1"/>
    </source>
</evidence>
<evidence type="ECO:0000313" key="2">
    <source>
        <dbReference type="Proteomes" id="UP001165565"/>
    </source>
</evidence>
<dbReference type="AlphaFoldDB" id="A0AA41ZCX7"/>
<sequence>MLLTRGVPFLFTTGYDGSIFPPRFADIVRCEKPITVRRVTEVIDRLIHA</sequence>